<dbReference type="EMBL" id="JAENGZ010000313">
    <property type="protein sequence ID" value="KAG6962294.1"/>
    <property type="molecule type" value="Genomic_DNA"/>
</dbReference>
<reference evidence="1" key="1">
    <citation type="submission" date="2021-01" db="EMBL/GenBank/DDBJ databases">
        <title>Phytophthora aleatoria, a newly-described species from Pinus radiata is distinct from Phytophthora cactorum isolates based on comparative genomics.</title>
        <authorList>
            <person name="Mcdougal R."/>
            <person name="Panda P."/>
            <person name="Williams N."/>
            <person name="Studholme D.J."/>
        </authorList>
    </citation>
    <scope>NUCLEOTIDE SEQUENCE</scope>
    <source>
        <strain evidence="1">NZFS 3830</strain>
    </source>
</reference>
<evidence type="ECO:0000313" key="1">
    <source>
        <dbReference type="EMBL" id="KAG6962294.1"/>
    </source>
</evidence>
<sequence>MPTSSEFCAFFFKEGSNFIYTCKICNGGRKQAPSTGYSNLLSHLGTKHPDYLTEMAKALLAENGSIESFGFVPEAVDHLYSWMRWVVVRNLPVCEVDDPLTRPMSRLRPTTSKAVKLNMHLVAKTIGKVMEVEMEEAFGVLFYMFGGKLQRRQLSISPLDDGSHMANVHIDHFKRVLDLYNKTLRMVLFVVGDNCSTNRAIATKLDVPLIGCTSLRLNLAVQSSLKSYETELDQVNTLMVQLRQPNNSAELAKFTDLRPVERNATRWSSTREMLERYIRIRSDIRKVEAVEDYVPSASAHRKLAALDPDLRVFDSVCNVVLEIPGEL</sequence>
<accession>A0A8T1UFR9</accession>
<organism evidence="1 2">
    <name type="scientific">Phytophthora cactorum</name>
    <dbReference type="NCBI Taxonomy" id="29920"/>
    <lineage>
        <taxon>Eukaryota</taxon>
        <taxon>Sar</taxon>
        <taxon>Stramenopiles</taxon>
        <taxon>Oomycota</taxon>
        <taxon>Peronosporomycetes</taxon>
        <taxon>Peronosporales</taxon>
        <taxon>Peronosporaceae</taxon>
        <taxon>Phytophthora</taxon>
    </lineage>
</organism>
<gene>
    <name evidence="1" type="ORF">JG687_00007238</name>
</gene>
<name>A0A8T1UFR9_9STRA</name>
<comment type="caution">
    <text evidence="1">The sequence shown here is derived from an EMBL/GenBank/DDBJ whole genome shotgun (WGS) entry which is preliminary data.</text>
</comment>
<dbReference type="AlphaFoldDB" id="A0A8T1UFR9"/>
<evidence type="ECO:0000313" key="2">
    <source>
        <dbReference type="Proteomes" id="UP000688947"/>
    </source>
</evidence>
<dbReference type="OrthoDB" id="102431at2759"/>
<protein>
    <recommendedName>
        <fullName evidence="3">BED-type domain-containing protein</fullName>
    </recommendedName>
</protein>
<dbReference type="VEuPathDB" id="FungiDB:PC110_g9598"/>
<dbReference type="PANTHER" id="PTHR40866:SF1">
    <property type="entry name" value="BED-TYPE DOMAIN-CONTAINING PROTEIN"/>
    <property type="match status" value="1"/>
</dbReference>
<proteinExistence type="predicted"/>
<evidence type="ECO:0008006" key="3">
    <source>
        <dbReference type="Google" id="ProtNLM"/>
    </source>
</evidence>
<dbReference type="PANTHER" id="PTHR40866">
    <property type="entry name" value="BED-TYPE DOMAIN-CONTAINING PROTEIN"/>
    <property type="match status" value="1"/>
</dbReference>
<dbReference type="Proteomes" id="UP000688947">
    <property type="component" value="Unassembled WGS sequence"/>
</dbReference>